<dbReference type="EMBL" id="CP131914">
    <property type="protein sequence ID" value="XCI78744.1"/>
    <property type="molecule type" value="Genomic_DNA"/>
</dbReference>
<dbReference type="InterPro" id="IPR000772">
    <property type="entry name" value="Ricin_B_lectin"/>
</dbReference>
<feature type="signal peptide" evidence="1">
    <location>
        <begin position="1"/>
        <end position="21"/>
    </location>
</feature>
<feature type="domain" description="Ricin B lectin" evidence="2">
    <location>
        <begin position="300"/>
        <end position="422"/>
    </location>
</feature>
<accession>A0AAU8I0N6</accession>
<proteinExistence type="predicted"/>
<keyword evidence="1" id="KW-0732">Signal</keyword>
<feature type="domain" description="Ricin B lectin" evidence="2">
    <location>
        <begin position="172"/>
        <end position="297"/>
    </location>
</feature>
<dbReference type="CDD" id="cd00161">
    <property type="entry name" value="beta-trefoil_Ricin-like"/>
    <property type="match status" value="1"/>
</dbReference>
<dbReference type="KEGG" id="xin:Q7W82_10520"/>
<sequence length="424" mass="44773">MKGIVGIACAVLAMASFQASAIGSRFANYQTTTVVSSSKSSPAGGETITITGKVTASALGVFVGNPIAGEDIGGRINLFVNGVSIGQMKVGRNNTGVVGRVTELDNGCYLATQDPARCTYYFYYAREASFSMSYTLPAQFDSVTITANFTGDSNFSKSSASAQVTLKNMPVFGMIKGMGNKCLDAEGGGTANGTAIQQYDCNENVQQMWSVVSGSGYIQGVPSGLVLDVRDYGTSNGSELQLWGGLGGTNQQWRFTNTAIVGIGGKVLDAVGQSSSNGTRLQMYSSLSNAGQTWNYDPISGQIQGIGGKCLDVENGSTADGTVVQLWDCTGVPQQRWEMGERGTLRYGGKCLESANGSAQDGNPVRLWTCNGGAHQSWRLLGEIRNVGSNRCLADPGRGTTNGARTYIWECSGDVNQKWDYSSY</sequence>
<dbReference type="SUPFAM" id="SSF50370">
    <property type="entry name" value="Ricin B-like lectins"/>
    <property type="match status" value="2"/>
</dbReference>
<dbReference type="PROSITE" id="PS50231">
    <property type="entry name" value="RICIN_B_LECTIN"/>
    <property type="match status" value="2"/>
</dbReference>
<evidence type="ECO:0000313" key="4">
    <source>
        <dbReference type="EMBL" id="XCI78744.1"/>
    </source>
</evidence>
<reference evidence="4" key="3">
    <citation type="submission" date="2023-08" db="EMBL/GenBank/DDBJ databases">
        <title>Complete genome sequence of Xanthomonas indica.</title>
        <authorList>
            <person name="Patil P.B."/>
            <person name="Rana R."/>
        </authorList>
    </citation>
    <scope>NUCLEOTIDE SEQUENCE</scope>
    <source>
        <strain evidence="4">PPL560</strain>
    </source>
</reference>
<dbReference type="SMART" id="SM00458">
    <property type="entry name" value="RICIN"/>
    <property type="match status" value="2"/>
</dbReference>
<reference evidence="3" key="2">
    <citation type="submission" date="2022-01" db="EMBL/GenBank/DDBJ databases">
        <authorList>
            <person name="Rana R."/>
            <person name="Patil P.B."/>
        </authorList>
    </citation>
    <scope>NUCLEOTIDE SEQUENCE</scope>
    <source>
        <strain evidence="3">PPL560</strain>
    </source>
</reference>
<evidence type="ECO:0000256" key="1">
    <source>
        <dbReference type="SAM" id="SignalP"/>
    </source>
</evidence>
<protein>
    <submittedName>
        <fullName evidence="4">Ricin-type beta-trefoil lectin domain protein</fullName>
    </submittedName>
</protein>
<keyword evidence="5" id="KW-1185">Reference proteome</keyword>
<dbReference type="EMBL" id="JAKJPQ010000001">
    <property type="protein sequence ID" value="MCI2260342.1"/>
    <property type="molecule type" value="Genomic_DNA"/>
</dbReference>
<reference evidence="3 5" key="1">
    <citation type="journal article" date="2022" name="Curr. Microbiol.">
        <title>Xanthomonas indica sp. nov., a Novel Member of Non-Pathogenic Xanthomonas Community from Healthy Rice Seeds.</title>
        <authorList>
            <person name="Rana R."/>
            <person name="Madhavan V.N."/>
            <person name="Saroha T."/>
            <person name="Bansal K."/>
            <person name="Kaur A."/>
            <person name="Sonti R.V."/>
            <person name="Patel H.K."/>
            <person name="Patil P.B."/>
        </authorList>
    </citation>
    <scope>NUCLEOTIDE SEQUENCE [LARGE SCALE GENOMIC DNA]</scope>
    <source>
        <strain evidence="3 5">PPL560</strain>
    </source>
</reference>
<name>A0AAU8I0N6_9XANT</name>
<dbReference type="AlphaFoldDB" id="A0AAU8I0N6"/>
<organism evidence="4">
    <name type="scientific">Xanthomonas indica</name>
    <dbReference type="NCBI Taxonomy" id="2912242"/>
    <lineage>
        <taxon>Bacteria</taxon>
        <taxon>Pseudomonadati</taxon>
        <taxon>Pseudomonadota</taxon>
        <taxon>Gammaproteobacteria</taxon>
        <taxon>Lysobacterales</taxon>
        <taxon>Lysobacteraceae</taxon>
        <taxon>Xanthomonas</taxon>
    </lineage>
</organism>
<evidence type="ECO:0000259" key="2">
    <source>
        <dbReference type="SMART" id="SM00458"/>
    </source>
</evidence>
<dbReference type="Pfam" id="PF00652">
    <property type="entry name" value="Ricin_B_lectin"/>
    <property type="match status" value="2"/>
</dbReference>
<dbReference type="InterPro" id="IPR035992">
    <property type="entry name" value="Ricin_B-like_lectins"/>
</dbReference>
<evidence type="ECO:0000313" key="5">
    <source>
        <dbReference type="Proteomes" id="UP001430647"/>
    </source>
</evidence>
<gene>
    <name evidence="3" type="ORF">L3V74_02230</name>
    <name evidence="4" type="ORF">Q7W82_10520</name>
</gene>
<feature type="chain" id="PRO_5043964239" evidence="1">
    <location>
        <begin position="22"/>
        <end position="424"/>
    </location>
</feature>
<dbReference type="Gene3D" id="2.80.10.50">
    <property type="match status" value="5"/>
</dbReference>
<dbReference type="Proteomes" id="UP001430647">
    <property type="component" value="Unassembled WGS sequence"/>
</dbReference>
<evidence type="ECO:0000313" key="3">
    <source>
        <dbReference type="EMBL" id="MCI2260342.1"/>
    </source>
</evidence>
<dbReference type="RefSeq" id="WP_242156855.1">
    <property type="nucleotide sequence ID" value="NZ_CP131914.1"/>
</dbReference>